<organism evidence="3">
    <name type="scientific">Anisakis simplex</name>
    <name type="common">Herring worm</name>
    <dbReference type="NCBI Taxonomy" id="6269"/>
    <lineage>
        <taxon>Eukaryota</taxon>
        <taxon>Metazoa</taxon>
        <taxon>Ecdysozoa</taxon>
        <taxon>Nematoda</taxon>
        <taxon>Chromadorea</taxon>
        <taxon>Rhabditida</taxon>
        <taxon>Spirurina</taxon>
        <taxon>Ascaridomorpha</taxon>
        <taxon>Ascaridoidea</taxon>
        <taxon>Anisakidae</taxon>
        <taxon>Anisakis</taxon>
        <taxon>Anisakis simplex complex</taxon>
    </lineage>
</organism>
<sequence length="116" mass="12937">MRYDSLFDTNVLEEGWMERLSLQEKSETWKGQGMSGEGRGCSSDAVEQLNSVDMRNDNETTAVGCSQPNRSEPLDAYIQINQQCYCNTADYCNAAATLLHSLSVVLLPFCVLVVQF</sequence>
<keyword evidence="2" id="KW-1185">Reference proteome</keyword>
<evidence type="ECO:0000313" key="3">
    <source>
        <dbReference type="WBParaSite" id="ASIM_0001876401-mRNA-1"/>
    </source>
</evidence>
<name>A0A0M3KCR3_ANISI</name>
<reference evidence="3" key="1">
    <citation type="submission" date="2017-02" db="UniProtKB">
        <authorList>
            <consortium name="WormBaseParasite"/>
        </authorList>
    </citation>
    <scope>IDENTIFICATION</scope>
</reference>
<accession>A0A0M3KCR3</accession>
<gene>
    <name evidence="1" type="ORF">ASIM_LOCUS18161</name>
</gene>
<protein>
    <submittedName>
        <fullName evidence="3">GDNF domain-containing protein</fullName>
    </submittedName>
</protein>
<reference evidence="1 2" key="2">
    <citation type="submission" date="2018-11" db="EMBL/GenBank/DDBJ databases">
        <authorList>
            <consortium name="Pathogen Informatics"/>
        </authorList>
    </citation>
    <scope>NUCLEOTIDE SEQUENCE [LARGE SCALE GENOMIC DNA]</scope>
</reference>
<dbReference type="EMBL" id="UYRR01035109">
    <property type="protein sequence ID" value="VDK63595.1"/>
    <property type="molecule type" value="Genomic_DNA"/>
</dbReference>
<dbReference type="Proteomes" id="UP000267096">
    <property type="component" value="Unassembled WGS sequence"/>
</dbReference>
<evidence type="ECO:0000313" key="1">
    <source>
        <dbReference type="EMBL" id="VDK63595.1"/>
    </source>
</evidence>
<proteinExistence type="predicted"/>
<evidence type="ECO:0000313" key="2">
    <source>
        <dbReference type="Proteomes" id="UP000267096"/>
    </source>
</evidence>
<dbReference type="WBParaSite" id="ASIM_0001876401-mRNA-1">
    <property type="protein sequence ID" value="ASIM_0001876401-mRNA-1"/>
    <property type="gene ID" value="ASIM_0001876401"/>
</dbReference>
<dbReference type="AlphaFoldDB" id="A0A0M3KCR3"/>